<evidence type="ECO:0000313" key="2">
    <source>
        <dbReference type="EMBL" id="KON29760.1"/>
    </source>
</evidence>
<gene>
    <name evidence="2" type="ORF">AC482_05655</name>
</gene>
<feature type="region of interest" description="Disordered" evidence="1">
    <location>
        <begin position="97"/>
        <end position="119"/>
    </location>
</feature>
<evidence type="ECO:0008006" key="4">
    <source>
        <dbReference type="Google" id="ProtNLM"/>
    </source>
</evidence>
<dbReference type="EMBL" id="LFWZ01000052">
    <property type="protein sequence ID" value="KON29760.1"/>
    <property type="molecule type" value="Genomic_DNA"/>
</dbReference>
<comment type="caution">
    <text evidence="2">The sequence shown here is derived from an EMBL/GenBank/DDBJ whole genome shotgun (WGS) entry which is preliminary data.</text>
</comment>
<feature type="compositionally biased region" description="Basic and acidic residues" evidence="1">
    <location>
        <begin position="100"/>
        <end position="119"/>
    </location>
</feature>
<organism evidence="2 3">
    <name type="scientific">miscellaneous Crenarchaeota group-15 archaeon DG-45</name>
    <dbReference type="NCBI Taxonomy" id="1685127"/>
    <lineage>
        <taxon>Archaea</taxon>
        <taxon>Candidatus Bathyarchaeota</taxon>
        <taxon>MCG-15</taxon>
    </lineage>
</organism>
<name>A0A0M0BN31_9ARCH</name>
<evidence type="ECO:0000313" key="3">
    <source>
        <dbReference type="Proteomes" id="UP000037210"/>
    </source>
</evidence>
<dbReference type="Gene3D" id="2.40.50.140">
    <property type="entry name" value="Nucleic acid-binding proteins"/>
    <property type="match status" value="1"/>
</dbReference>
<proteinExistence type="predicted"/>
<accession>A0A0M0BN31</accession>
<protein>
    <recommendedName>
        <fullName evidence="4">OB domain-containing protein</fullName>
    </recommendedName>
</protein>
<dbReference type="Proteomes" id="UP000037210">
    <property type="component" value="Unassembled WGS sequence"/>
</dbReference>
<dbReference type="SUPFAM" id="SSF50249">
    <property type="entry name" value="Nucleic acid-binding proteins"/>
    <property type="match status" value="1"/>
</dbReference>
<evidence type="ECO:0000256" key="1">
    <source>
        <dbReference type="SAM" id="MobiDB-lite"/>
    </source>
</evidence>
<dbReference type="InterPro" id="IPR012340">
    <property type="entry name" value="NA-bd_OB-fold"/>
</dbReference>
<sequence length="119" mass="12958">MDSVKIGDLRPGMENVDLRVRVLRLKEPREITTYTGLEHVLVEGEVEDQTGRAVLTVWNDMIGQLEGVEVGAVAELRSCFITSFQGVIHINVGRGSEIIDPGRREEGEGGRGEDGGPEG</sequence>
<dbReference type="AlphaFoldDB" id="A0A0M0BN31"/>
<reference evidence="2 3" key="1">
    <citation type="submission" date="2015-06" db="EMBL/GenBank/DDBJ databases">
        <title>New insights into the roles of widespread benthic archaea in carbon and nitrogen cycling.</title>
        <authorList>
            <person name="Lazar C.S."/>
            <person name="Baker B.J."/>
            <person name="Seitz K.W."/>
            <person name="Hyde A.S."/>
            <person name="Dick G.J."/>
            <person name="Hinrichs K.-U."/>
            <person name="Teske A.P."/>
        </authorList>
    </citation>
    <scope>NUCLEOTIDE SEQUENCE [LARGE SCALE GENOMIC DNA]</scope>
    <source>
        <strain evidence="2">DG-45</strain>
    </source>
</reference>